<dbReference type="Pfam" id="PF12680">
    <property type="entry name" value="SnoaL_2"/>
    <property type="match status" value="1"/>
</dbReference>
<dbReference type="RefSeq" id="WP_146356614.1">
    <property type="nucleotide sequence ID" value="NZ_VOIR01000014.1"/>
</dbReference>
<comment type="caution">
    <text evidence="2">The sequence shown here is derived from an EMBL/GenBank/DDBJ whole genome shotgun (WGS) entry which is preliminary data.</text>
</comment>
<dbReference type="OrthoDB" id="8526151at2"/>
<dbReference type="InterPro" id="IPR032710">
    <property type="entry name" value="NTF2-like_dom_sf"/>
</dbReference>
<evidence type="ECO:0000259" key="1">
    <source>
        <dbReference type="Pfam" id="PF12680"/>
    </source>
</evidence>
<keyword evidence="3" id="KW-1185">Reference proteome</keyword>
<dbReference type="EMBL" id="VOIR01000014">
    <property type="protein sequence ID" value="KAA6432912.1"/>
    <property type="molecule type" value="Genomic_DNA"/>
</dbReference>
<organism evidence="2 3">
    <name type="scientific">Agrococcus sediminis</name>
    <dbReference type="NCBI Taxonomy" id="2599924"/>
    <lineage>
        <taxon>Bacteria</taxon>
        <taxon>Bacillati</taxon>
        <taxon>Actinomycetota</taxon>
        <taxon>Actinomycetes</taxon>
        <taxon>Micrococcales</taxon>
        <taxon>Microbacteriaceae</taxon>
        <taxon>Agrococcus</taxon>
    </lineage>
</organism>
<dbReference type="Gene3D" id="3.10.450.50">
    <property type="match status" value="1"/>
</dbReference>
<proteinExistence type="predicted"/>
<name>A0A5M8QEV9_9MICO</name>
<gene>
    <name evidence="2" type="ORF">FQ330_08050</name>
</gene>
<reference evidence="2 3" key="1">
    <citation type="submission" date="2019-08" db="EMBL/GenBank/DDBJ databases">
        <title>Agrococcus lahaulensis sp. nov., isolated from a cold desert of the Indian Himalayas.</title>
        <authorList>
            <person name="Qu J.H."/>
        </authorList>
    </citation>
    <scope>NUCLEOTIDE SEQUENCE [LARGE SCALE GENOMIC DNA]</scope>
    <source>
        <strain evidence="2 3">NS18</strain>
    </source>
</reference>
<dbReference type="Proteomes" id="UP000323221">
    <property type="component" value="Unassembled WGS sequence"/>
</dbReference>
<accession>A0A5M8QEV9</accession>
<evidence type="ECO:0000313" key="3">
    <source>
        <dbReference type="Proteomes" id="UP000323221"/>
    </source>
</evidence>
<dbReference type="SUPFAM" id="SSF54427">
    <property type="entry name" value="NTF2-like"/>
    <property type="match status" value="1"/>
</dbReference>
<dbReference type="AlphaFoldDB" id="A0A5M8QEV9"/>
<evidence type="ECO:0000313" key="2">
    <source>
        <dbReference type="EMBL" id="KAA6432912.1"/>
    </source>
</evidence>
<protein>
    <submittedName>
        <fullName evidence="2">Nuclear transport factor 2 family protein</fullName>
    </submittedName>
</protein>
<feature type="domain" description="SnoaL-like" evidence="1">
    <location>
        <begin position="10"/>
        <end position="103"/>
    </location>
</feature>
<dbReference type="InterPro" id="IPR037401">
    <property type="entry name" value="SnoaL-like"/>
</dbReference>
<sequence>MTAAQRWLDGYIRAWETKDPADVRAIFADDAEYWFRPDDPSPLRGIDAIVEMWRTEREPTAPQHDLRVLIEDERLAIVTGTVAYPGHESYANLWEVHLAPDGRARRFVEWYMTLAKPAADSPDAD</sequence>